<organism evidence="4 5">
    <name type="scientific">Flavobacterium album</name>
    <dbReference type="NCBI Taxonomy" id="2175091"/>
    <lineage>
        <taxon>Bacteria</taxon>
        <taxon>Pseudomonadati</taxon>
        <taxon>Bacteroidota</taxon>
        <taxon>Flavobacteriia</taxon>
        <taxon>Flavobacteriales</taxon>
        <taxon>Flavobacteriaceae</taxon>
        <taxon>Flavobacterium</taxon>
    </lineage>
</organism>
<dbReference type="PANTHER" id="PTHR15337">
    <property type="entry name" value="ANTERIOR GRADIENT PROTEIN-RELATED"/>
    <property type="match status" value="1"/>
</dbReference>
<keyword evidence="1 2" id="KW-0732">Signal</keyword>
<dbReference type="SUPFAM" id="SSF52833">
    <property type="entry name" value="Thioredoxin-like"/>
    <property type="match status" value="1"/>
</dbReference>
<proteinExistence type="predicted"/>
<gene>
    <name evidence="4" type="ORF">HYN59_10060</name>
</gene>
<accession>A0A2S1QYG9</accession>
<dbReference type="Gene3D" id="3.40.30.10">
    <property type="entry name" value="Glutaredoxin"/>
    <property type="match status" value="1"/>
</dbReference>
<dbReference type="Pfam" id="PF13899">
    <property type="entry name" value="Thioredoxin_7"/>
    <property type="match status" value="1"/>
</dbReference>
<evidence type="ECO:0000259" key="3">
    <source>
        <dbReference type="PROSITE" id="PS51352"/>
    </source>
</evidence>
<feature type="chain" id="PRO_5015720617" evidence="2">
    <location>
        <begin position="20"/>
        <end position="172"/>
    </location>
</feature>
<evidence type="ECO:0000256" key="1">
    <source>
        <dbReference type="ARBA" id="ARBA00022729"/>
    </source>
</evidence>
<evidence type="ECO:0000256" key="2">
    <source>
        <dbReference type="SAM" id="SignalP"/>
    </source>
</evidence>
<dbReference type="PANTHER" id="PTHR15337:SF11">
    <property type="entry name" value="THIOREDOXIN DOMAIN-CONTAINING PROTEIN"/>
    <property type="match status" value="1"/>
</dbReference>
<sequence>MKIKTIVTCLFLLANLAVATAQESASSILEKASAQAKKENKKVFVMFHASWCSWCKKMDNNMKSDACKKLFDDNYVVAQIVVKESPKNKNLENPGGDELLKKFKGEKAGLPYFVILDPKGNLLADSNDAKGQNLGCPATPEEVAVFTEKLKKTSKLTDKQLAVITETFIIKK</sequence>
<evidence type="ECO:0000313" key="4">
    <source>
        <dbReference type="EMBL" id="AWH85438.1"/>
    </source>
</evidence>
<feature type="domain" description="Thioredoxin" evidence="3">
    <location>
        <begin position="10"/>
        <end position="152"/>
    </location>
</feature>
<dbReference type="AlphaFoldDB" id="A0A2S1QYG9"/>
<feature type="signal peptide" evidence="2">
    <location>
        <begin position="1"/>
        <end position="19"/>
    </location>
</feature>
<dbReference type="PROSITE" id="PS51352">
    <property type="entry name" value="THIOREDOXIN_2"/>
    <property type="match status" value="1"/>
</dbReference>
<keyword evidence="5" id="KW-1185">Reference proteome</keyword>
<dbReference type="InterPro" id="IPR013766">
    <property type="entry name" value="Thioredoxin_domain"/>
</dbReference>
<protein>
    <submittedName>
        <fullName evidence="4">Thioredoxin family protein</fullName>
    </submittedName>
</protein>
<dbReference type="InterPro" id="IPR036249">
    <property type="entry name" value="Thioredoxin-like_sf"/>
</dbReference>
<reference evidence="4 5" key="1">
    <citation type="submission" date="2018-04" db="EMBL/GenBank/DDBJ databases">
        <title>Genome sequencing of Flavobacterium sp. HYN0059.</title>
        <authorList>
            <person name="Yi H."/>
            <person name="Baek C."/>
        </authorList>
    </citation>
    <scope>NUCLEOTIDE SEQUENCE [LARGE SCALE GENOMIC DNA]</scope>
    <source>
        <strain evidence="4 5">HYN0059</strain>
    </source>
</reference>
<dbReference type="EMBL" id="CP029186">
    <property type="protein sequence ID" value="AWH85438.1"/>
    <property type="molecule type" value="Genomic_DNA"/>
</dbReference>
<dbReference type="OrthoDB" id="120730at2"/>
<dbReference type="Proteomes" id="UP000244929">
    <property type="component" value="Chromosome"/>
</dbReference>
<evidence type="ECO:0000313" key="5">
    <source>
        <dbReference type="Proteomes" id="UP000244929"/>
    </source>
</evidence>
<dbReference type="InterPro" id="IPR051099">
    <property type="entry name" value="AGR/TXD"/>
</dbReference>
<dbReference type="RefSeq" id="WP_108778140.1">
    <property type="nucleotide sequence ID" value="NZ_CP029186.1"/>
</dbReference>
<dbReference type="KEGG" id="falb:HYN59_10060"/>
<name>A0A2S1QYG9_9FLAO</name>